<gene>
    <name evidence="1" type="ORF">OC846_005632</name>
</gene>
<evidence type="ECO:0000313" key="2">
    <source>
        <dbReference type="Proteomes" id="UP001176517"/>
    </source>
</evidence>
<sequence length="175" mass="19907">MNELSVLAKERQAQHQESIVASIQRHNADCACTRLLVKDVAELAHRQDEIAVPDDVLTKAVHAVVRPHNYEALRMLLLDPLHFQPADHPNAFTNNGDDGMLYLRQDADALDHEALRRYEDRFPAERWWCETIRHALDETTTTASEIQRPRISYVGSFVAAASAAQRVEDDRRASK</sequence>
<dbReference type="EMBL" id="JAPDMZ010000227">
    <property type="protein sequence ID" value="KAK0545527.1"/>
    <property type="molecule type" value="Genomic_DNA"/>
</dbReference>
<dbReference type="AlphaFoldDB" id="A0AAN6JQ18"/>
<organism evidence="1 2">
    <name type="scientific">Tilletia horrida</name>
    <dbReference type="NCBI Taxonomy" id="155126"/>
    <lineage>
        <taxon>Eukaryota</taxon>
        <taxon>Fungi</taxon>
        <taxon>Dikarya</taxon>
        <taxon>Basidiomycota</taxon>
        <taxon>Ustilaginomycotina</taxon>
        <taxon>Exobasidiomycetes</taxon>
        <taxon>Tilletiales</taxon>
        <taxon>Tilletiaceae</taxon>
        <taxon>Tilletia</taxon>
    </lineage>
</organism>
<comment type="caution">
    <text evidence="1">The sequence shown here is derived from an EMBL/GenBank/DDBJ whole genome shotgun (WGS) entry which is preliminary data.</text>
</comment>
<proteinExistence type="predicted"/>
<protein>
    <submittedName>
        <fullName evidence="1">Uncharacterized protein</fullName>
    </submittedName>
</protein>
<dbReference type="Proteomes" id="UP001176517">
    <property type="component" value="Unassembled WGS sequence"/>
</dbReference>
<reference evidence="1" key="1">
    <citation type="journal article" date="2023" name="PhytoFront">
        <title>Draft Genome Resources of Seven Strains of Tilletia horrida, Causal Agent of Kernel Smut of Rice.</title>
        <authorList>
            <person name="Khanal S."/>
            <person name="Antony Babu S."/>
            <person name="Zhou X.G."/>
        </authorList>
    </citation>
    <scope>NUCLEOTIDE SEQUENCE</scope>
    <source>
        <strain evidence="1">TX6</strain>
    </source>
</reference>
<accession>A0AAN6JQ18</accession>
<evidence type="ECO:0000313" key="1">
    <source>
        <dbReference type="EMBL" id="KAK0545527.1"/>
    </source>
</evidence>
<keyword evidence="2" id="KW-1185">Reference proteome</keyword>
<name>A0AAN6JQ18_9BASI</name>